<dbReference type="RefSeq" id="WP_286485775.1">
    <property type="nucleotide sequence ID" value="NZ_JACALR010000003.1"/>
</dbReference>
<reference evidence="1" key="2">
    <citation type="journal article" date="2022" name="Sci. Total Environ.">
        <title>Prevalence, transmission, and molecular epidemiology of tet(X)-positive bacteria among humans, animals, and environmental niches in China: An epidemiological, and genomic-based study.</title>
        <authorList>
            <person name="Dong N."/>
            <person name="Zeng Y."/>
            <person name="Cai C."/>
            <person name="Sun C."/>
            <person name="Lu J."/>
            <person name="Liu C."/>
            <person name="Zhou H."/>
            <person name="Sun Q."/>
            <person name="Shu L."/>
            <person name="Wang H."/>
            <person name="Wang Y."/>
            <person name="Wang S."/>
            <person name="Wu C."/>
            <person name="Chan E.W."/>
            <person name="Chen G."/>
            <person name="Shen Z."/>
            <person name="Chen S."/>
            <person name="Zhang R."/>
        </authorList>
    </citation>
    <scope>NUCLEOTIDE SEQUENCE</scope>
    <source>
        <strain evidence="1">210</strain>
    </source>
</reference>
<organism evidence="1 2">
    <name type="scientific">Empedobacter falsenii</name>
    <dbReference type="NCBI Taxonomy" id="343874"/>
    <lineage>
        <taxon>Bacteria</taxon>
        <taxon>Pseudomonadati</taxon>
        <taxon>Bacteroidota</taxon>
        <taxon>Flavobacteriia</taxon>
        <taxon>Flavobacteriales</taxon>
        <taxon>Weeksellaceae</taxon>
        <taxon>Empedobacter</taxon>
    </lineage>
</organism>
<evidence type="ECO:0000313" key="1">
    <source>
        <dbReference type="EMBL" id="MDM1551181.1"/>
    </source>
</evidence>
<gene>
    <name evidence="1" type="ORF">HX095_08130</name>
</gene>
<name>A0AAW7DI87_9FLAO</name>
<sequence length="180" mass="21039">MQFDLTNINLLDFTRALIAFSESNGIALLEKEIRSAKDELTESITETDFKNLMQEFNNANDGIFPILDYYKGAPIKLTLRKKSNGQILFSSLGYDTRVNKYKVLEILLELFDHHDIKIIQKTYGEFESHFEKDNLKDERIIELKKILKHAIKKKDQYGTYYSTEENSYRSKILGNLDINQ</sequence>
<dbReference type="AlphaFoldDB" id="A0AAW7DI87"/>
<evidence type="ECO:0000313" key="2">
    <source>
        <dbReference type="Proteomes" id="UP001173578"/>
    </source>
</evidence>
<accession>A0AAW7DI87</accession>
<comment type="caution">
    <text evidence="1">The sequence shown here is derived from an EMBL/GenBank/DDBJ whole genome shotgun (WGS) entry which is preliminary data.</text>
</comment>
<reference evidence="1" key="1">
    <citation type="submission" date="2020-06" db="EMBL/GenBank/DDBJ databases">
        <authorList>
            <person name="Dong N."/>
        </authorList>
    </citation>
    <scope>NUCLEOTIDE SEQUENCE</scope>
    <source>
        <strain evidence="1">210</strain>
    </source>
</reference>
<dbReference type="EMBL" id="JACALR010000003">
    <property type="protein sequence ID" value="MDM1551181.1"/>
    <property type="molecule type" value="Genomic_DNA"/>
</dbReference>
<proteinExistence type="predicted"/>
<dbReference type="Proteomes" id="UP001173578">
    <property type="component" value="Unassembled WGS sequence"/>
</dbReference>
<protein>
    <submittedName>
        <fullName evidence="1">Uncharacterized protein</fullName>
    </submittedName>
</protein>